<feature type="region of interest" description="Disordered" evidence="1">
    <location>
        <begin position="1"/>
        <end position="38"/>
    </location>
</feature>
<evidence type="ECO:0000256" key="1">
    <source>
        <dbReference type="SAM" id="MobiDB-lite"/>
    </source>
</evidence>
<name>A0A2A2CZK1_9ACTN</name>
<feature type="compositionally biased region" description="Low complexity" evidence="1">
    <location>
        <begin position="13"/>
        <end position="38"/>
    </location>
</feature>
<feature type="compositionally biased region" description="Basic and acidic residues" evidence="1">
    <location>
        <begin position="1"/>
        <end position="12"/>
    </location>
</feature>
<dbReference type="Gene3D" id="3.60.120.10">
    <property type="entry name" value="Anthranilate synthase"/>
    <property type="match status" value="1"/>
</dbReference>
<dbReference type="InterPro" id="IPR005801">
    <property type="entry name" value="ADC_synthase"/>
</dbReference>
<gene>
    <name evidence="2" type="ORF">CK936_33660</name>
</gene>
<keyword evidence="2" id="KW-0413">Isomerase</keyword>
<dbReference type="EMBL" id="NSJV01000638">
    <property type="protein sequence ID" value="PAU44684.1"/>
    <property type="molecule type" value="Genomic_DNA"/>
</dbReference>
<reference evidence="2 3" key="1">
    <citation type="submission" date="2017-08" db="EMBL/GenBank/DDBJ databases">
        <title>Genome sequence of Streptomyces albireticuli NRRL B-1670.</title>
        <authorList>
            <person name="Graham D.E."/>
            <person name="Mahan K.M."/>
            <person name="Klingeman D.M."/>
            <person name="Hettich R.L."/>
            <person name="Parry R.J."/>
            <person name="Spain J.C."/>
        </authorList>
    </citation>
    <scope>NUCLEOTIDE SEQUENCE [LARGE SCALE GENOMIC DNA]</scope>
    <source>
        <strain evidence="2 3">NRRL B-1670</strain>
    </source>
</reference>
<keyword evidence="3" id="KW-1185">Reference proteome</keyword>
<feature type="non-terminal residue" evidence="2">
    <location>
        <position position="122"/>
    </location>
</feature>
<dbReference type="AlphaFoldDB" id="A0A2A2CZK1"/>
<protein>
    <submittedName>
        <fullName evidence="2">Isochorismate synthase</fullName>
        <ecNumber evidence="2">5.4.4.2</ecNumber>
    </submittedName>
</protein>
<proteinExistence type="predicted"/>
<dbReference type="GO" id="GO:0008909">
    <property type="term" value="F:isochorismate synthase activity"/>
    <property type="evidence" value="ECO:0007669"/>
    <property type="project" value="UniProtKB-EC"/>
</dbReference>
<evidence type="ECO:0000313" key="3">
    <source>
        <dbReference type="Proteomes" id="UP000218944"/>
    </source>
</evidence>
<accession>A0A2A2CZK1</accession>
<sequence>MTTAHHVADRPSEPGVPAPAGSGPAAPGAPGHRPAGAADTVGAATSLLDAYEPGRARFFASPTRTLLAHGVRAEVPHGTTPLVRRVTETLDAQLLAGHEAPVVIGAVPFAPTAPAALAVPEA</sequence>
<organism evidence="2 3">
    <name type="scientific">Streptomyces albireticuli</name>
    <dbReference type="NCBI Taxonomy" id="1940"/>
    <lineage>
        <taxon>Bacteria</taxon>
        <taxon>Bacillati</taxon>
        <taxon>Actinomycetota</taxon>
        <taxon>Actinomycetes</taxon>
        <taxon>Kitasatosporales</taxon>
        <taxon>Streptomycetaceae</taxon>
        <taxon>Streptomyces</taxon>
    </lineage>
</organism>
<dbReference type="Proteomes" id="UP000218944">
    <property type="component" value="Unassembled WGS sequence"/>
</dbReference>
<evidence type="ECO:0000313" key="2">
    <source>
        <dbReference type="EMBL" id="PAU44684.1"/>
    </source>
</evidence>
<comment type="caution">
    <text evidence="2">The sequence shown here is derived from an EMBL/GenBank/DDBJ whole genome shotgun (WGS) entry which is preliminary data.</text>
</comment>
<dbReference type="EC" id="5.4.4.2" evidence="2"/>